<comment type="caution">
    <text evidence="2">The sequence shown here is derived from an EMBL/GenBank/DDBJ whole genome shotgun (WGS) entry which is preliminary data.</text>
</comment>
<keyword evidence="2" id="KW-0808">Transferase</keyword>
<proteinExistence type="predicted"/>
<dbReference type="Pfam" id="PF00535">
    <property type="entry name" value="Glycos_transf_2"/>
    <property type="match status" value="1"/>
</dbReference>
<feature type="domain" description="Glycosyltransferase 2-like" evidence="1">
    <location>
        <begin position="9"/>
        <end position="92"/>
    </location>
</feature>
<dbReference type="EMBL" id="DRYK01000071">
    <property type="protein sequence ID" value="HHP68254.1"/>
    <property type="molecule type" value="Genomic_DNA"/>
</dbReference>
<organism evidence="2">
    <name type="scientific">Thermogladius calderae</name>
    <dbReference type="NCBI Taxonomy" id="1200300"/>
    <lineage>
        <taxon>Archaea</taxon>
        <taxon>Thermoproteota</taxon>
        <taxon>Thermoprotei</taxon>
        <taxon>Desulfurococcales</taxon>
        <taxon>Desulfurococcaceae</taxon>
        <taxon>Thermogladius</taxon>
    </lineage>
</organism>
<evidence type="ECO:0000259" key="1">
    <source>
        <dbReference type="Pfam" id="PF00535"/>
    </source>
</evidence>
<dbReference type="AlphaFoldDB" id="A0A7J3XZU6"/>
<reference evidence="2" key="1">
    <citation type="journal article" date="2020" name="mSystems">
        <title>Genome- and Community-Level Interaction Insights into Carbon Utilization and Element Cycling Functions of Hydrothermarchaeota in Hydrothermal Sediment.</title>
        <authorList>
            <person name="Zhou Z."/>
            <person name="Liu Y."/>
            <person name="Xu W."/>
            <person name="Pan J."/>
            <person name="Luo Z.H."/>
            <person name="Li M."/>
        </authorList>
    </citation>
    <scope>NUCLEOTIDE SEQUENCE [LARGE SCALE GENOMIC DNA]</scope>
    <source>
        <strain evidence="2">SpSt-110</strain>
    </source>
</reference>
<dbReference type="InterPro" id="IPR001173">
    <property type="entry name" value="Glyco_trans_2-like"/>
</dbReference>
<gene>
    <name evidence="2" type="ORF">ENM60_05675</name>
</gene>
<protein>
    <submittedName>
        <fullName evidence="2">Glycosyltransferase</fullName>
    </submittedName>
</protein>
<accession>A0A7J3XZU6</accession>
<dbReference type="InterPro" id="IPR029044">
    <property type="entry name" value="Nucleotide-diphossugar_trans"/>
</dbReference>
<evidence type="ECO:0000313" key="2">
    <source>
        <dbReference type="EMBL" id="HHP68254.1"/>
    </source>
</evidence>
<dbReference type="Gene3D" id="3.90.550.10">
    <property type="entry name" value="Spore Coat Polysaccharide Biosynthesis Protein SpsA, Chain A"/>
    <property type="match status" value="1"/>
</dbReference>
<name>A0A7J3XZU6_9CREN</name>
<dbReference type="GO" id="GO:0016740">
    <property type="term" value="F:transferase activity"/>
    <property type="evidence" value="ECO:0007669"/>
    <property type="project" value="UniProtKB-KW"/>
</dbReference>
<dbReference type="SUPFAM" id="SSF53448">
    <property type="entry name" value="Nucleotide-diphospho-sugar transferases"/>
    <property type="match status" value="1"/>
</dbReference>
<sequence>MANICVYGTVYNNAGTVEESIRSVWKPEYEIVIVDNYSTDGTWEKLLELKKEYNLRLYRYKCSRGLGRNIALHKCPENSLTAYFDLDTKYNQAFHRIIEAAEVYGSASAHALVAVDRGYAIRRGGWRDLNVTEDTDFAVRMYPRIHVPVVVGENANPELPSYLRERRYARSSWAYLRRLLKAHLDAAIGYGISVSKILRIRSKRILAISPIIIPYVKLRGAHSYYDGLPNYSAENLERLSRIIPPRKLGINEDLFFFNIDYHACRALRECLSLDDIVKSIVSPPIIKLSGMSRSFWITYVKNMNIALTVIPIKSLTNAKVRKEVVN</sequence>